<keyword evidence="1" id="KW-0732">Signal</keyword>
<dbReference type="Proteomes" id="UP000675880">
    <property type="component" value="Unassembled WGS sequence"/>
</dbReference>
<evidence type="ECO:0000256" key="1">
    <source>
        <dbReference type="SAM" id="SignalP"/>
    </source>
</evidence>
<sequence length="285" mass="30916">MRLFATAVVMSALLLSATWGVATEEPQSVAASQQAVPTVIQGKDGAPMVLIPAGAFTMGSNEGLPAERPEHVVTLNAYAIDRYEVSMRLYRKFLQEAQRDAPPTWDDEAAETVGDRPAVGVSWADASAYCTWAGKRLPTEAEWEKGARGTDGRRYPWGPMQPFVDIANYNRGVWVNEAVTLVSVAGGVEGMSVRHGLKEGGRSPYGLHHMAGNAAEWVADWYDREYYAKSPDKNPAGPAKGEKKVIRGGSWSDLPVALRASARVSAEPDFQDRTIGFRCAMDAAQ</sequence>
<accession>A0ABM8RFX5</accession>
<dbReference type="EMBL" id="CAJNBJ010000016">
    <property type="protein sequence ID" value="CAE6750841.1"/>
    <property type="molecule type" value="Genomic_DNA"/>
</dbReference>
<feature type="chain" id="PRO_5045471658" evidence="1">
    <location>
        <begin position="23"/>
        <end position="285"/>
    </location>
</feature>
<proteinExistence type="predicted"/>
<dbReference type="Gene3D" id="3.90.1580.10">
    <property type="entry name" value="paralog of FGE (formylglycine-generating enzyme)"/>
    <property type="match status" value="1"/>
</dbReference>
<dbReference type="SUPFAM" id="SSF56436">
    <property type="entry name" value="C-type lectin-like"/>
    <property type="match status" value="1"/>
</dbReference>
<organism evidence="3 4">
    <name type="scientific">Nitrospira defluvii</name>
    <dbReference type="NCBI Taxonomy" id="330214"/>
    <lineage>
        <taxon>Bacteria</taxon>
        <taxon>Pseudomonadati</taxon>
        <taxon>Nitrospirota</taxon>
        <taxon>Nitrospiria</taxon>
        <taxon>Nitrospirales</taxon>
        <taxon>Nitrospiraceae</taxon>
        <taxon>Nitrospira</taxon>
    </lineage>
</organism>
<reference evidence="3 4" key="1">
    <citation type="submission" date="2021-02" db="EMBL/GenBank/DDBJ databases">
        <authorList>
            <person name="Han P."/>
        </authorList>
    </citation>
    <scope>NUCLEOTIDE SEQUENCE [LARGE SCALE GENOMIC DNA]</scope>
    <source>
        <strain evidence="3">Candidatus Nitrospira sp. ZN2</strain>
    </source>
</reference>
<comment type="caution">
    <text evidence="3">The sequence shown here is derived from an EMBL/GenBank/DDBJ whole genome shotgun (WGS) entry which is preliminary data.</text>
</comment>
<protein>
    <submittedName>
        <fullName evidence="3">FGE-sulfatase domain-containing protein</fullName>
    </submittedName>
</protein>
<gene>
    <name evidence="3" type="ORF">NSPZN2_30163</name>
</gene>
<dbReference type="InterPro" id="IPR051043">
    <property type="entry name" value="Sulfatase_Mod_Factor_Kinase"/>
</dbReference>
<name>A0ABM8RFX5_9BACT</name>
<dbReference type="InterPro" id="IPR042095">
    <property type="entry name" value="SUMF_sf"/>
</dbReference>
<evidence type="ECO:0000259" key="2">
    <source>
        <dbReference type="Pfam" id="PF03781"/>
    </source>
</evidence>
<dbReference type="RefSeq" id="WP_213042363.1">
    <property type="nucleotide sequence ID" value="NZ_CAJNBJ010000016.1"/>
</dbReference>
<dbReference type="PANTHER" id="PTHR23150">
    <property type="entry name" value="SULFATASE MODIFYING FACTOR 1, 2"/>
    <property type="match status" value="1"/>
</dbReference>
<dbReference type="InterPro" id="IPR005532">
    <property type="entry name" value="SUMF_dom"/>
</dbReference>
<keyword evidence="4" id="KW-1185">Reference proteome</keyword>
<evidence type="ECO:0000313" key="4">
    <source>
        <dbReference type="Proteomes" id="UP000675880"/>
    </source>
</evidence>
<dbReference type="PANTHER" id="PTHR23150:SF19">
    <property type="entry name" value="FORMYLGLYCINE-GENERATING ENZYME"/>
    <property type="match status" value="1"/>
</dbReference>
<feature type="signal peptide" evidence="1">
    <location>
        <begin position="1"/>
        <end position="22"/>
    </location>
</feature>
<dbReference type="Pfam" id="PF03781">
    <property type="entry name" value="FGE-sulfatase"/>
    <property type="match status" value="1"/>
</dbReference>
<dbReference type="InterPro" id="IPR016187">
    <property type="entry name" value="CTDL_fold"/>
</dbReference>
<evidence type="ECO:0000313" key="3">
    <source>
        <dbReference type="EMBL" id="CAE6750841.1"/>
    </source>
</evidence>
<feature type="domain" description="Sulfatase-modifying factor enzyme-like" evidence="2">
    <location>
        <begin position="47"/>
        <end position="280"/>
    </location>
</feature>